<dbReference type="NCBIfam" id="TIGR01595">
    <property type="entry name" value="cas_CT1132"/>
    <property type="match status" value="1"/>
</dbReference>
<protein>
    <submittedName>
        <fullName evidence="1">Type I-B CRISPR-associated protein Cas7/Csh2</fullName>
    </submittedName>
</protein>
<dbReference type="InterPro" id="IPR013419">
    <property type="entry name" value="CRISPR-assoc_prot_Cas7/Csh2"/>
</dbReference>
<dbReference type="KEGG" id="tob:V4D31_02970"/>
<dbReference type="AlphaFoldDB" id="A0AAU8H6N9"/>
<dbReference type="InterPro" id="IPR006482">
    <property type="entry name" value="Cas7_Csh2/Csh2"/>
</dbReference>
<dbReference type="NCBIfam" id="TIGR02590">
    <property type="entry name" value="cas_Csh2"/>
    <property type="match status" value="1"/>
</dbReference>
<dbReference type="Pfam" id="PF05107">
    <property type="entry name" value="Cas_Cas7"/>
    <property type="match status" value="1"/>
</dbReference>
<reference evidence="1" key="1">
    <citation type="submission" date="2024-01" db="EMBL/GenBank/DDBJ databases">
        <title>The first autotrophic representatives of the genus Thermodesulfovibrio.</title>
        <authorList>
            <person name="Maltseva A.I."/>
            <person name="Elcheninov A.G."/>
            <person name="Kublanov I.V."/>
            <person name="Lebedinsky A.V."/>
            <person name="Frolov E.N."/>
        </authorList>
    </citation>
    <scope>NUCLEOTIDE SEQUENCE</scope>
    <source>
        <strain evidence="1">3462-1</strain>
    </source>
</reference>
<dbReference type="RefSeq" id="WP_353686763.1">
    <property type="nucleotide sequence ID" value="NZ_CP144374.1"/>
</dbReference>
<name>A0AAU8H6N9_9BACT</name>
<evidence type="ECO:0000313" key="1">
    <source>
        <dbReference type="EMBL" id="XCH49130.1"/>
    </source>
</evidence>
<dbReference type="GO" id="GO:0043571">
    <property type="term" value="P:maintenance of CRISPR repeat elements"/>
    <property type="evidence" value="ECO:0007669"/>
    <property type="project" value="InterPro"/>
</dbReference>
<gene>
    <name evidence="1" type="primary">cas7b</name>
    <name evidence="1" type="ORF">V4D31_02970</name>
</gene>
<organism evidence="1">
    <name type="scientific">Thermodesulfovibrio obliviosus</name>
    <dbReference type="NCBI Taxonomy" id="3118332"/>
    <lineage>
        <taxon>Bacteria</taxon>
        <taxon>Pseudomonadati</taxon>
        <taxon>Nitrospirota</taxon>
        <taxon>Thermodesulfovibrionia</taxon>
        <taxon>Thermodesulfovibrionales</taxon>
        <taxon>Thermodesulfovibrionaceae</taxon>
        <taxon>Thermodesulfovibrio</taxon>
    </lineage>
</organism>
<sequence>MPELVKNRSEILFLYDVKDANPNGDPVDENKPRIDEETGATIVTDVRLKRTIRDYLYDYKGQEIFIREIRKEDGSLKTKEERLNDFADSSIIERCIDIRLFGCTTAVENRTITLTGPVQFKYGRSLHKVDLTYIKGTTVMPSATGRQQGTFTERYILPYSLIVFYGVVNEKAATTQNIPLTEEDIDLMLEGMWNGTKNLISGSKFGQMPRILLQIVYKEGLNFYIGELDKLISLKSEIPDEAIRDISEVKIDVTKLIDTLAKYKDKIEKVRVKVDDRVRLIRNGEEIDLKSALSDLTVEELTF</sequence>
<dbReference type="EMBL" id="CP144374">
    <property type="protein sequence ID" value="XCH49130.1"/>
    <property type="molecule type" value="Genomic_DNA"/>
</dbReference>
<accession>A0AAU8H6N9</accession>
<proteinExistence type="predicted"/>